<protein>
    <submittedName>
        <fullName evidence="3">Integrase zinc-binding domain-containing protein</fullName>
    </submittedName>
</protein>
<keyword evidence="2" id="KW-1185">Reference proteome</keyword>
<proteinExistence type="predicted"/>
<dbReference type="Proteomes" id="UP000036681">
    <property type="component" value="Unplaced"/>
</dbReference>
<name>A0A0M3HN63_ASCLU</name>
<feature type="compositionally biased region" description="Basic and acidic residues" evidence="1">
    <location>
        <begin position="80"/>
        <end position="89"/>
    </location>
</feature>
<evidence type="ECO:0000313" key="3">
    <source>
        <dbReference type="WBParaSite" id="ALUE_0000307801-mRNA-1"/>
    </source>
</evidence>
<organism evidence="2 3">
    <name type="scientific">Ascaris lumbricoides</name>
    <name type="common">Giant roundworm</name>
    <dbReference type="NCBI Taxonomy" id="6252"/>
    <lineage>
        <taxon>Eukaryota</taxon>
        <taxon>Metazoa</taxon>
        <taxon>Ecdysozoa</taxon>
        <taxon>Nematoda</taxon>
        <taxon>Chromadorea</taxon>
        <taxon>Rhabditida</taxon>
        <taxon>Spirurina</taxon>
        <taxon>Ascaridomorpha</taxon>
        <taxon>Ascaridoidea</taxon>
        <taxon>Ascarididae</taxon>
        <taxon>Ascaris</taxon>
    </lineage>
</organism>
<evidence type="ECO:0000256" key="1">
    <source>
        <dbReference type="SAM" id="MobiDB-lite"/>
    </source>
</evidence>
<sequence length="126" mass="14555">MKRNGGHSGNFQSQHFRSRLQNLTSALQNTFEWTHTSQTVHTALSWLVVYHGAVVDDVDVTMERTRKRGKESDGNMLTTVREHGTEEGTLRQDSDNMRTILGRNHIFSSRRQSTEYHHYILRGRSA</sequence>
<reference evidence="3" key="1">
    <citation type="submission" date="2017-02" db="UniProtKB">
        <authorList>
            <consortium name="WormBaseParasite"/>
        </authorList>
    </citation>
    <scope>IDENTIFICATION</scope>
</reference>
<dbReference type="WBParaSite" id="ALUE_0000307801-mRNA-1">
    <property type="protein sequence ID" value="ALUE_0000307801-mRNA-1"/>
    <property type="gene ID" value="ALUE_0000307801"/>
</dbReference>
<dbReference type="AlphaFoldDB" id="A0A0M3HN63"/>
<evidence type="ECO:0000313" key="2">
    <source>
        <dbReference type="Proteomes" id="UP000036681"/>
    </source>
</evidence>
<feature type="region of interest" description="Disordered" evidence="1">
    <location>
        <begin position="66"/>
        <end position="89"/>
    </location>
</feature>
<accession>A0A0M3HN63</accession>